<evidence type="ECO:0000256" key="2">
    <source>
        <dbReference type="ARBA" id="ARBA00022723"/>
    </source>
</evidence>
<gene>
    <name evidence="6" type="ORF">O181_110681</name>
</gene>
<evidence type="ECO:0000256" key="3">
    <source>
        <dbReference type="ARBA" id="ARBA00022771"/>
    </source>
</evidence>
<dbReference type="PANTHER" id="PTHR46481">
    <property type="entry name" value="ZINC FINGER BED DOMAIN-CONTAINING PROTEIN 4"/>
    <property type="match status" value="1"/>
</dbReference>
<dbReference type="GO" id="GO:0005634">
    <property type="term" value="C:nucleus"/>
    <property type="evidence" value="ECO:0007669"/>
    <property type="project" value="UniProtKB-SubCell"/>
</dbReference>
<accession>A0A9Q3PS09</accession>
<name>A0A9Q3PS09_9BASI</name>
<evidence type="ECO:0000256" key="5">
    <source>
        <dbReference type="ARBA" id="ARBA00023242"/>
    </source>
</evidence>
<proteinExistence type="predicted"/>
<comment type="caution">
    <text evidence="6">The sequence shown here is derived from an EMBL/GenBank/DDBJ whole genome shotgun (WGS) entry which is preliminary data.</text>
</comment>
<keyword evidence="7" id="KW-1185">Reference proteome</keyword>
<dbReference type="InterPro" id="IPR052035">
    <property type="entry name" value="ZnF_BED_domain_contain"/>
</dbReference>
<dbReference type="PANTHER" id="PTHR46481:SF10">
    <property type="entry name" value="ZINC FINGER BED DOMAIN-CONTAINING PROTEIN 39"/>
    <property type="match status" value="1"/>
</dbReference>
<keyword evidence="2" id="KW-0479">Metal-binding</keyword>
<keyword evidence="3" id="KW-0863">Zinc-finger</keyword>
<organism evidence="6 7">
    <name type="scientific">Austropuccinia psidii MF-1</name>
    <dbReference type="NCBI Taxonomy" id="1389203"/>
    <lineage>
        <taxon>Eukaryota</taxon>
        <taxon>Fungi</taxon>
        <taxon>Dikarya</taxon>
        <taxon>Basidiomycota</taxon>
        <taxon>Pucciniomycotina</taxon>
        <taxon>Pucciniomycetes</taxon>
        <taxon>Pucciniales</taxon>
        <taxon>Sphaerophragmiaceae</taxon>
        <taxon>Austropuccinia</taxon>
    </lineage>
</organism>
<protein>
    <submittedName>
        <fullName evidence="6">Uncharacterized protein</fullName>
    </submittedName>
</protein>
<comment type="subcellular location">
    <subcellularLocation>
        <location evidence="1">Nucleus</location>
    </subcellularLocation>
</comment>
<dbReference type="EMBL" id="AVOT02087279">
    <property type="protein sequence ID" value="MBW0570966.1"/>
    <property type="molecule type" value="Genomic_DNA"/>
</dbReference>
<keyword evidence="4" id="KW-0862">Zinc</keyword>
<evidence type="ECO:0000313" key="7">
    <source>
        <dbReference type="Proteomes" id="UP000765509"/>
    </source>
</evidence>
<evidence type="ECO:0000256" key="4">
    <source>
        <dbReference type="ARBA" id="ARBA00022833"/>
    </source>
</evidence>
<evidence type="ECO:0000313" key="6">
    <source>
        <dbReference type="EMBL" id="MBW0570966.1"/>
    </source>
</evidence>
<dbReference type="GO" id="GO:0008270">
    <property type="term" value="F:zinc ion binding"/>
    <property type="evidence" value="ECO:0007669"/>
    <property type="project" value="UniProtKB-KW"/>
</dbReference>
<dbReference type="Proteomes" id="UP000765509">
    <property type="component" value="Unassembled WGS sequence"/>
</dbReference>
<evidence type="ECO:0000256" key="1">
    <source>
        <dbReference type="ARBA" id="ARBA00004123"/>
    </source>
</evidence>
<feature type="non-terminal residue" evidence="6">
    <location>
        <position position="1"/>
    </location>
</feature>
<keyword evidence="5" id="KW-0539">Nucleus</keyword>
<dbReference type="AlphaFoldDB" id="A0A9Q3PS09"/>
<sequence>MKTLKRFKLEQHIMCITNDNASSNNCMAQKLEEKSGSFNSAMQHIGCMAHVIHLGTRDGLNTLSLDSSSPDNNIPPDDWINNHMSMETLADSPDGMHLSYNTIISQIFRLASYLNQSPQWRDKFITTVHLVYNGAVELLLVRDWIRQSLRGKSQQSPYRAHKSIFIIVALQLEKTLQKSLSDLFNDQI</sequence>
<reference evidence="6" key="1">
    <citation type="submission" date="2021-03" db="EMBL/GenBank/DDBJ databases">
        <title>Draft genome sequence of rust myrtle Austropuccinia psidii MF-1, a brazilian biotype.</title>
        <authorList>
            <person name="Quecine M.C."/>
            <person name="Pachon D.M.R."/>
            <person name="Bonatelli M.L."/>
            <person name="Correr F.H."/>
            <person name="Franceschini L.M."/>
            <person name="Leite T.F."/>
            <person name="Margarido G.R.A."/>
            <person name="Almeida C.A."/>
            <person name="Ferrarezi J.A."/>
            <person name="Labate C.A."/>
        </authorList>
    </citation>
    <scope>NUCLEOTIDE SEQUENCE</scope>
    <source>
        <strain evidence="6">MF-1</strain>
    </source>
</reference>